<dbReference type="InterPro" id="IPR009492">
    <property type="entry name" value="TniQ"/>
</dbReference>
<dbReference type="EMBL" id="CAJC01000001">
    <property type="protein sequence ID" value="CCI51324.1"/>
    <property type="molecule type" value="Genomic_DNA"/>
</dbReference>
<evidence type="ECO:0000313" key="4">
    <source>
        <dbReference type="Proteomes" id="UP000035720"/>
    </source>
</evidence>
<dbReference type="AlphaFoldDB" id="A0A077M456"/>
<protein>
    <recommendedName>
        <fullName evidence="2">TniQ domain-containing protein</fullName>
    </recommendedName>
</protein>
<evidence type="ECO:0000313" key="3">
    <source>
        <dbReference type="EMBL" id="CCI51324.1"/>
    </source>
</evidence>
<feature type="domain" description="TniQ" evidence="2">
    <location>
        <begin position="33"/>
        <end position="165"/>
    </location>
</feature>
<gene>
    <name evidence="3" type="ORF">BN13_10062</name>
</gene>
<evidence type="ECO:0000259" key="2">
    <source>
        <dbReference type="Pfam" id="PF06527"/>
    </source>
</evidence>
<keyword evidence="4" id="KW-1185">Reference proteome</keyword>
<reference evidence="3 4" key="1">
    <citation type="journal article" date="2013" name="ISME J.">
        <title>A metabolic model for members of the genus Tetrasphaera involved in enhanced biological phosphorus removal.</title>
        <authorList>
            <person name="Kristiansen R."/>
            <person name="Nguyen H.T.T."/>
            <person name="Saunders A.M."/>
            <person name="Nielsen J.L."/>
            <person name="Wimmer R."/>
            <person name="Le V.Q."/>
            <person name="McIlroy S.J."/>
            <person name="Petrovski S."/>
            <person name="Seviour R.J."/>
            <person name="Calteau A."/>
            <person name="Nielsen K.L."/>
            <person name="Nielsen P.H."/>
        </authorList>
    </citation>
    <scope>NUCLEOTIDE SEQUENCE [LARGE SCALE GENOMIC DNA]</scope>
    <source>
        <strain evidence="3 4">Ben 74</strain>
    </source>
</reference>
<evidence type="ECO:0000256" key="1">
    <source>
        <dbReference type="SAM" id="MobiDB-lite"/>
    </source>
</evidence>
<name>A0A077M456_9MICO</name>
<proteinExistence type="predicted"/>
<dbReference type="Proteomes" id="UP000035720">
    <property type="component" value="Unassembled WGS sequence"/>
</dbReference>
<sequence>MLQPWADPVRPSAVAGPRALRTIVGGYDIYRWPIYVPRGDDESLAGWLRRLAHRYGITVTGVLAELGIDHRSQAQPDLPAMVEADPTGFARAGLDPPQQAARCSVIGASLDRLDAHYWSDIRCRRSQRWTRSSRFCPRCLAETGQWAETWQHPYHLACLNHGVLLEWRCPYCHAAPFAKPTWLAHDGSPTACHDFIDTSTGKRYRARCGTQLSETPTVEAHPDLLGAQEWLWTLIAAASREEQVVVAGFHVPAATAYEAAAEIITENTLDPKIFDIRFAEEHGLQVAHLLLTQPSLRDAASLATDVGGFNPQEGVAPIGPLFRVQQRPRNAVLTAISLQQHQGQLTVGAELKFRIGTPAPCYPQAWRATTTPLTPAASLPDLPMSSIPSTLWPGSITLGSVELDSHHGVDTPLGRAFAAIALARFASDRGWRLIAVNLGLPAHCASTGARHWHAIDKAGHWPTYVQAIGRLFEQLHACPPPIDYERRRITAQPDAVKTLVRKRHAPDSTRDERRAFCAHLWSVYTGGHITFAPKPLSGWANDHEDAPDDVLESAATGLGRPPGEPLTWQPP</sequence>
<dbReference type="STRING" id="1193518.BN13_10062"/>
<comment type="caution">
    <text evidence="3">The sequence shown here is derived from an EMBL/GenBank/DDBJ whole genome shotgun (WGS) entry which is preliminary data.</text>
</comment>
<feature type="region of interest" description="Disordered" evidence="1">
    <location>
        <begin position="552"/>
        <end position="571"/>
    </location>
</feature>
<feature type="compositionally biased region" description="Pro residues" evidence="1">
    <location>
        <begin position="562"/>
        <end position="571"/>
    </location>
</feature>
<accession>A0A077M456</accession>
<organism evidence="3 4">
    <name type="scientific">Nostocoides jenkinsii Ben 74</name>
    <dbReference type="NCBI Taxonomy" id="1193518"/>
    <lineage>
        <taxon>Bacteria</taxon>
        <taxon>Bacillati</taxon>
        <taxon>Actinomycetota</taxon>
        <taxon>Actinomycetes</taxon>
        <taxon>Micrococcales</taxon>
        <taxon>Intrasporangiaceae</taxon>
        <taxon>Nostocoides</taxon>
    </lineage>
</organism>
<dbReference type="Pfam" id="PF06527">
    <property type="entry name" value="TniQ"/>
    <property type="match status" value="1"/>
</dbReference>